<comment type="caution">
    <text evidence="2">The sequence shown here is derived from an EMBL/GenBank/DDBJ whole genome shotgun (WGS) entry which is preliminary data.</text>
</comment>
<protein>
    <submittedName>
        <fullName evidence="2">Uncharacterized protein</fullName>
    </submittedName>
</protein>
<name>A0AA37BL40_9ACTN</name>
<proteinExistence type="predicted"/>
<organism evidence="2 3">
    <name type="scientific">Planomonospora parontospora</name>
    <dbReference type="NCBI Taxonomy" id="58119"/>
    <lineage>
        <taxon>Bacteria</taxon>
        <taxon>Bacillati</taxon>
        <taxon>Actinomycetota</taxon>
        <taxon>Actinomycetes</taxon>
        <taxon>Streptosporangiales</taxon>
        <taxon>Streptosporangiaceae</taxon>
        <taxon>Planomonospora</taxon>
    </lineage>
</organism>
<reference evidence="2" key="1">
    <citation type="journal article" date="2014" name="Int. J. Syst. Evol. Microbiol.">
        <title>Complete genome sequence of Corynebacterium casei LMG S-19264T (=DSM 44701T), isolated from a smear-ripened cheese.</title>
        <authorList>
            <consortium name="US DOE Joint Genome Institute (JGI-PGF)"/>
            <person name="Walter F."/>
            <person name="Albersmeier A."/>
            <person name="Kalinowski J."/>
            <person name="Ruckert C."/>
        </authorList>
    </citation>
    <scope>NUCLEOTIDE SEQUENCE</scope>
    <source>
        <strain evidence="2">JCM 3093</strain>
    </source>
</reference>
<evidence type="ECO:0000313" key="3">
    <source>
        <dbReference type="Proteomes" id="UP000627984"/>
    </source>
</evidence>
<dbReference type="AlphaFoldDB" id="A0AA37BL40"/>
<gene>
    <name evidence="2" type="ORF">GCM10010126_50250</name>
</gene>
<accession>A0AA37BL40</accession>
<dbReference type="Proteomes" id="UP000627984">
    <property type="component" value="Unassembled WGS sequence"/>
</dbReference>
<feature type="region of interest" description="Disordered" evidence="1">
    <location>
        <begin position="69"/>
        <end position="127"/>
    </location>
</feature>
<feature type="compositionally biased region" description="Low complexity" evidence="1">
    <location>
        <begin position="80"/>
        <end position="98"/>
    </location>
</feature>
<reference evidence="2" key="2">
    <citation type="submission" date="2022-09" db="EMBL/GenBank/DDBJ databases">
        <authorList>
            <person name="Sun Q."/>
            <person name="Ohkuma M."/>
        </authorList>
    </citation>
    <scope>NUCLEOTIDE SEQUENCE</scope>
    <source>
        <strain evidence="2">JCM 3093</strain>
    </source>
</reference>
<sequence length="150" mass="15362">MPLKATSALARVRVPDLRRERGSVPAGAGLVHTGEVLSGVVGTGPADGARREITTSMIHYSEASPKIHALTPDVNRLRPGAETPAAEPAGGREAGNGPDRIRTRSGPLPCGNGPPLPGTRDQLAGRSAAFRAGTWLSASPGTRSRECSGA</sequence>
<evidence type="ECO:0000256" key="1">
    <source>
        <dbReference type="SAM" id="MobiDB-lite"/>
    </source>
</evidence>
<evidence type="ECO:0000313" key="2">
    <source>
        <dbReference type="EMBL" id="GGK84950.1"/>
    </source>
</evidence>
<dbReference type="EMBL" id="BMQD01000017">
    <property type="protein sequence ID" value="GGK84950.1"/>
    <property type="molecule type" value="Genomic_DNA"/>
</dbReference>